<comment type="caution">
    <text evidence="1">The sequence shown here is derived from an EMBL/GenBank/DDBJ whole genome shotgun (WGS) entry which is preliminary data.</text>
</comment>
<accession>A0AAW8NDC2</accession>
<evidence type="ECO:0000313" key="2">
    <source>
        <dbReference type="Proteomes" id="UP001262032"/>
    </source>
</evidence>
<dbReference type="Pfam" id="PF13155">
    <property type="entry name" value="Toprim_2"/>
    <property type="match status" value="1"/>
</dbReference>
<dbReference type="Proteomes" id="UP001262032">
    <property type="component" value="Unassembled WGS sequence"/>
</dbReference>
<dbReference type="AlphaFoldDB" id="A0AAW8NDC2"/>
<organism evidence="1 2">
    <name type="scientific">Pseudarthrobacter oxydans</name>
    <name type="common">Arthrobacter oxydans</name>
    <dbReference type="NCBI Taxonomy" id="1671"/>
    <lineage>
        <taxon>Bacteria</taxon>
        <taxon>Bacillati</taxon>
        <taxon>Actinomycetota</taxon>
        <taxon>Actinomycetes</taxon>
        <taxon>Micrococcales</taxon>
        <taxon>Micrococcaceae</taxon>
        <taxon>Pseudarthrobacter</taxon>
    </lineage>
</organism>
<gene>
    <name evidence="1" type="ORF">J2X12_002918</name>
</gene>
<name>A0AAW8NDC2_PSEOX</name>
<reference evidence="1" key="1">
    <citation type="submission" date="2023-07" db="EMBL/GenBank/DDBJ databases">
        <title>Sorghum-associated microbial communities from plants grown in Nebraska, USA.</title>
        <authorList>
            <person name="Schachtman D."/>
        </authorList>
    </citation>
    <scope>NUCLEOTIDE SEQUENCE</scope>
    <source>
        <strain evidence="1">BE261</strain>
    </source>
</reference>
<dbReference type="RefSeq" id="WP_310258181.1">
    <property type="nucleotide sequence ID" value="NZ_JAVDWN010000010.1"/>
</dbReference>
<sequence>MSPEGESLLAYLTHERALSLETIKRFQLGAVLNPVASNETARGWISIPYLSPTGVLSMRFRRPPGSDAPMKYWSPKGTRTRVYNTSALVNPGHWLACVEGEIDCATAEQAGIPAIGIPGVQSWAPYMKHMLSGFSRILVLADNDDNGQGLEFAEKIADQLDEVKICLAPKGHDVNSTLKELGAAGLRAHFGIDKHAE</sequence>
<dbReference type="SUPFAM" id="SSF56731">
    <property type="entry name" value="DNA primase core"/>
    <property type="match status" value="1"/>
</dbReference>
<dbReference type="CDD" id="cd01029">
    <property type="entry name" value="TOPRIM_primases"/>
    <property type="match status" value="1"/>
</dbReference>
<evidence type="ECO:0000313" key="1">
    <source>
        <dbReference type="EMBL" id="MDR7164880.1"/>
    </source>
</evidence>
<dbReference type="InterPro" id="IPR034154">
    <property type="entry name" value="TOPRIM_DnaG/twinkle"/>
</dbReference>
<proteinExistence type="predicted"/>
<protein>
    <submittedName>
        <fullName evidence="1">DNA primase</fullName>
    </submittedName>
</protein>
<dbReference type="EMBL" id="JAVDWN010000010">
    <property type="protein sequence ID" value="MDR7164880.1"/>
    <property type="molecule type" value="Genomic_DNA"/>
</dbReference>
<dbReference type="Gene3D" id="3.40.1360.10">
    <property type="match status" value="1"/>
</dbReference>